<keyword evidence="2" id="KW-0808">Transferase</keyword>
<keyword evidence="1" id="KW-1185">Reference proteome</keyword>
<protein>
    <submittedName>
        <fullName evidence="2">Fms-related tyrosine kinase 3 ligand</fullName>
    </submittedName>
</protein>
<gene>
    <name evidence="2" type="primary">FLT3LG</name>
</gene>
<organism evidence="1 2">
    <name type="scientific">Echinops telfairi</name>
    <name type="common">Lesser hedgehog tenrec</name>
    <dbReference type="NCBI Taxonomy" id="9371"/>
    <lineage>
        <taxon>Eukaryota</taxon>
        <taxon>Metazoa</taxon>
        <taxon>Chordata</taxon>
        <taxon>Craniata</taxon>
        <taxon>Vertebrata</taxon>
        <taxon>Euteleostomi</taxon>
        <taxon>Mammalia</taxon>
        <taxon>Eutheria</taxon>
        <taxon>Afrotheria</taxon>
        <taxon>Tenrecidae</taxon>
        <taxon>Tenrecinae</taxon>
        <taxon>Echinops</taxon>
    </lineage>
</organism>
<proteinExistence type="predicted"/>
<evidence type="ECO:0000313" key="2">
    <source>
        <dbReference type="RefSeq" id="XP_045148568.1"/>
    </source>
</evidence>
<sequence length="219" mass="24426">MAWGQTLQGHTWAADRPWIPSRGGLELMQADYLLQDYPVAVASNLQKDELCGALWRLVLARRLLYSLQTVAGSQMRSLLQTVDKEIDFVTFCAFQPPPSCLRYVQTNISHLLQDTSEQLKILKSRIQKDNFSQCLELQCQPEPSTLPPPQSPGALGATAPPAPRHPLLLLLLLPLVALLLLAAAWCLHWQRGHTPPCSREQVRPVSSPQEELPLQPAEC</sequence>
<dbReference type="Proteomes" id="UP000694863">
    <property type="component" value="Unplaced"/>
</dbReference>
<reference evidence="2" key="1">
    <citation type="submission" date="2025-08" db="UniProtKB">
        <authorList>
            <consortium name="RefSeq"/>
        </authorList>
    </citation>
    <scope>IDENTIFICATION</scope>
</reference>
<keyword evidence="2" id="KW-0418">Kinase</keyword>
<name>A0AC55D9Z6_ECHTE</name>
<evidence type="ECO:0000313" key="1">
    <source>
        <dbReference type="Proteomes" id="UP000694863"/>
    </source>
</evidence>
<dbReference type="RefSeq" id="XP_045148568.1">
    <property type="nucleotide sequence ID" value="XM_045292633.1"/>
</dbReference>
<accession>A0AC55D9Z6</accession>